<dbReference type="SMART" id="SM00132">
    <property type="entry name" value="LIM"/>
    <property type="match status" value="2"/>
</dbReference>
<evidence type="ECO:0000256" key="1">
    <source>
        <dbReference type="ARBA" id="ARBA00022723"/>
    </source>
</evidence>
<gene>
    <name evidence="8" type="ORF">MFIFM68171_06303</name>
</gene>
<evidence type="ECO:0000313" key="8">
    <source>
        <dbReference type="EMBL" id="GAB1316093.1"/>
    </source>
</evidence>
<dbReference type="Proteomes" id="UP001628179">
    <property type="component" value="Unassembled WGS sequence"/>
</dbReference>
<dbReference type="EMBL" id="BAAFSV010000003">
    <property type="protein sequence ID" value="GAB1316093.1"/>
    <property type="molecule type" value="Genomic_DNA"/>
</dbReference>
<evidence type="ECO:0000256" key="2">
    <source>
        <dbReference type="ARBA" id="ARBA00022737"/>
    </source>
</evidence>
<keyword evidence="9" id="KW-1185">Reference proteome</keyword>
<keyword evidence="1 5" id="KW-0479">Metal-binding</keyword>
<feature type="compositionally biased region" description="Polar residues" evidence="6">
    <location>
        <begin position="369"/>
        <end position="378"/>
    </location>
</feature>
<dbReference type="InterPro" id="IPR001781">
    <property type="entry name" value="Znf_LIM"/>
</dbReference>
<evidence type="ECO:0000256" key="4">
    <source>
        <dbReference type="ARBA" id="ARBA00023038"/>
    </source>
</evidence>
<evidence type="ECO:0000256" key="3">
    <source>
        <dbReference type="ARBA" id="ARBA00022833"/>
    </source>
</evidence>
<dbReference type="PROSITE" id="PS50023">
    <property type="entry name" value="LIM_DOMAIN_2"/>
    <property type="match status" value="1"/>
</dbReference>
<dbReference type="CDD" id="cd09395">
    <property type="entry name" value="LIM2_Rga"/>
    <property type="match status" value="1"/>
</dbReference>
<feature type="compositionally biased region" description="Basic and acidic residues" evidence="6">
    <location>
        <begin position="379"/>
        <end position="398"/>
    </location>
</feature>
<evidence type="ECO:0000313" key="9">
    <source>
        <dbReference type="Proteomes" id="UP001628179"/>
    </source>
</evidence>
<dbReference type="PROSITE" id="PS00478">
    <property type="entry name" value="LIM_DOMAIN_1"/>
    <property type="match status" value="1"/>
</dbReference>
<comment type="caution">
    <text evidence="8">The sequence shown here is derived from an EMBL/GenBank/DDBJ whole genome shotgun (WGS) entry which is preliminary data.</text>
</comment>
<dbReference type="GeneID" id="98177046"/>
<keyword evidence="2" id="KW-0677">Repeat</keyword>
<feature type="compositionally biased region" description="Low complexity" evidence="6">
    <location>
        <begin position="399"/>
        <end position="416"/>
    </location>
</feature>
<dbReference type="PANTHER" id="PTHR24205:SF4">
    <property type="entry name" value="PROTEIN ESPINAS"/>
    <property type="match status" value="1"/>
</dbReference>
<feature type="region of interest" description="Disordered" evidence="6">
    <location>
        <begin position="368"/>
        <end position="434"/>
    </location>
</feature>
<dbReference type="RefSeq" id="XP_070917824.1">
    <property type="nucleotide sequence ID" value="XM_071061723.1"/>
</dbReference>
<evidence type="ECO:0000259" key="7">
    <source>
        <dbReference type="PROSITE" id="PS50023"/>
    </source>
</evidence>
<dbReference type="PANTHER" id="PTHR24205">
    <property type="entry name" value="FOUR AND A HALF LIM DOMAINS PROTEIN"/>
    <property type="match status" value="1"/>
</dbReference>
<reference evidence="8 9" key="1">
    <citation type="submission" date="2024-09" db="EMBL/GenBank/DDBJ databases">
        <title>Itraconazole resistance in Madurella fahalii resulting from another homologue of gene encoding cytochrome P450 14-alpha sterol demethylase (CYP51).</title>
        <authorList>
            <person name="Yoshioka I."/>
            <person name="Fahal A.H."/>
            <person name="Kaneko S."/>
            <person name="Yaguchi T."/>
        </authorList>
    </citation>
    <scope>NUCLEOTIDE SEQUENCE [LARGE SCALE GENOMIC DNA]</scope>
    <source>
        <strain evidence="8 9">IFM 68171</strain>
    </source>
</reference>
<dbReference type="Pfam" id="PF00412">
    <property type="entry name" value="LIM"/>
    <property type="match status" value="2"/>
</dbReference>
<proteinExistence type="predicted"/>
<dbReference type="Gene3D" id="2.10.110.10">
    <property type="entry name" value="Cysteine Rich Protein"/>
    <property type="match status" value="2"/>
</dbReference>
<evidence type="ECO:0000256" key="5">
    <source>
        <dbReference type="PROSITE-ProRule" id="PRU00125"/>
    </source>
</evidence>
<accession>A0ABQ0GE99</accession>
<feature type="domain" description="LIM zinc-binding" evidence="7">
    <location>
        <begin position="444"/>
        <end position="506"/>
    </location>
</feature>
<name>A0ABQ0GE99_9PEZI</name>
<sequence>MDPLSITSAVVGLLTATGKVYSLLEGLSSIRNAPTTIRDAQKEVRHAEIALRSIQRLLYRLDTPNPRRGLIQVDELRITLADAMLVTSAFETLLQRLAGQARVRVAISWVTISKQIDEHVARIGRYQQSLMLMMSILQCDSDVEAYQSQEKLQSLIEKVLAQNTELRQKLVESDDSCAAQSIATRHPEDDNATVRLRQNGDASTIRGIGRTHSVRSTISNFGGGLIKFAFENILEQSRVYRKNANQLECDRSFVSSAQRSHAWSAFSGYSLADISVISVIAMPLTTLDIANGKYYLIHTADESLVEPEGGTLAINHFGLEVSPNPPGSESIDGCVTPTNDQPVQPVLSGNILDDVSAEHTLLGRLASAGSGTETVTTTDRVKDDELRRNSVEDRKTVHGPESSSSGSGSTPLPSHSVASENVSNIDDTGSLSETDGLSDEELWLHCKGCGAIIEAGKAFELGGNHWHIDCFRCGICGVQIDNDSDLLLQGDGSLICNNCVYNCSQCRSKIMDLAILVGDEAFCTECFRCRKCKRKIENLRYAMTTRGIFCIRCHEAQSSRRGRLSWPKTKLAPTLEEHNHGPEDVDDAEELSQDAPTRVGHRKSSVR</sequence>
<keyword evidence="3 5" id="KW-0862">Zinc</keyword>
<protein>
    <submittedName>
        <fullName evidence="8">LIM zinc-binding domain-containing protein</fullName>
    </submittedName>
</protein>
<keyword evidence="4 5" id="KW-0440">LIM domain</keyword>
<evidence type="ECO:0000256" key="6">
    <source>
        <dbReference type="SAM" id="MobiDB-lite"/>
    </source>
</evidence>
<feature type="region of interest" description="Disordered" evidence="6">
    <location>
        <begin position="320"/>
        <end position="347"/>
    </location>
</feature>
<feature type="compositionally biased region" description="Polar residues" evidence="6">
    <location>
        <begin position="417"/>
        <end position="434"/>
    </location>
</feature>
<organism evidence="8 9">
    <name type="scientific">Madurella fahalii</name>
    <dbReference type="NCBI Taxonomy" id="1157608"/>
    <lineage>
        <taxon>Eukaryota</taxon>
        <taxon>Fungi</taxon>
        <taxon>Dikarya</taxon>
        <taxon>Ascomycota</taxon>
        <taxon>Pezizomycotina</taxon>
        <taxon>Sordariomycetes</taxon>
        <taxon>Sordariomycetidae</taxon>
        <taxon>Sordariales</taxon>
        <taxon>Sordariales incertae sedis</taxon>
        <taxon>Madurella</taxon>
    </lineage>
</organism>
<feature type="region of interest" description="Disordered" evidence="6">
    <location>
        <begin position="569"/>
        <end position="607"/>
    </location>
</feature>